<evidence type="ECO:0000256" key="10">
    <source>
        <dbReference type="SAM" id="Phobius"/>
    </source>
</evidence>
<comment type="similarity">
    <text evidence="2">Belongs to the SLC13A/DASS transporter (TC 2.A.47) family. NADC subfamily.</text>
</comment>
<dbReference type="Ensembl" id="ENSUMAT00000019360.1">
    <property type="protein sequence ID" value="ENSUMAP00000016377.1"/>
    <property type="gene ID" value="ENSUMAG00000011971.1"/>
</dbReference>
<dbReference type="GO" id="GO:0015141">
    <property type="term" value="F:succinate transmembrane transporter activity"/>
    <property type="evidence" value="ECO:0007669"/>
    <property type="project" value="Ensembl"/>
</dbReference>
<comment type="subcellular location">
    <subcellularLocation>
        <location evidence="1">Membrane</location>
        <topology evidence="1">Multi-pass membrane protein</topology>
    </subcellularLocation>
</comment>
<dbReference type="Pfam" id="PF00939">
    <property type="entry name" value="Na_sulph_symp"/>
    <property type="match status" value="1"/>
</dbReference>
<organism evidence="11">
    <name type="scientific">Ursus maritimus</name>
    <name type="common">Polar bear</name>
    <name type="synonym">Thalarctos maritimus</name>
    <dbReference type="NCBI Taxonomy" id="29073"/>
    <lineage>
        <taxon>Eukaryota</taxon>
        <taxon>Metazoa</taxon>
        <taxon>Chordata</taxon>
        <taxon>Craniata</taxon>
        <taxon>Vertebrata</taxon>
        <taxon>Euteleostomi</taxon>
        <taxon>Mammalia</taxon>
        <taxon>Eutheria</taxon>
        <taxon>Laurasiatheria</taxon>
        <taxon>Carnivora</taxon>
        <taxon>Caniformia</taxon>
        <taxon>Ursidae</taxon>
        <taxon>Ursus</taxon>
    </lineage>
</organism>
<evidence type="ECO:0000256" key="5">
    <source>
        <dbReference type="ARBA" id="ARBA00022989"/>
    </source>
</evidence>
<dbReference type="InterPro" id="IPR031312">
    <property type="entry name" value="Na/sul_symport_CS"/>
</dbReference>
<dbReference type="InterPro" id="IPR001898">
    <property type="entry name" value="SLC13A/DASS"/>
</dbReference>
<evidence type="ECO:0000256" key="4">
    <source>
        <dbReference type="ARBA" id="ARBA00022692"/>
    </source>
</evidence>
<feature type="transmembrane region" description="Helical" evidence="10">
    <location>
        <begin position="246"/>
        <end position="268"/>
    </location>
</feature>
<keyword evidence="3" id="KW-0813">Transport</keyword>
<keyword evidence="4 10" id="KW-0812">Transmembrane</keyword>
<dbReference type="GO" id="GO:0015139">
    <property type="term" value="F:alpha-ketoglutarate transmembrane transporter activity"/>
    <property type="evidence" value="ECO:0007669"/>
    <property type="project" value="Ensembl"/>
</dbReference>
<evidence type="ECO:0000256" key="6">
    <source>
        <dbReference type="ARBA" id="ARBA00023053"/>
    </source>
</evidence>
<keyword evidence="6" id="KW-0915">Sodium</keyword>
<reference evidence="11" key="1">
    <citation type="submission" date="2019-03" db="UniProtKB">
        <authorList>
            <consortium name="Ensembl"/>
        </authorList>
    </citation>
    <scope>IDENTIFICATION</scope>
</reference>
<evidence type="ECO:0000256" key="8">
    <source>
        <dbReference type="ARBA" id="ARBA00023201"/>
    </source>
</evidence>
<evidence type="ECO:0000256" key="9">
    <source>
        <dbReference type="SAM" id="MobiDB-lite"/>
    </source>
</evidence>
<dbReference type="PANTHER" id="PTHR10283">
    <property type="entry name" value="SOLUTE CARRIER FAMILY 13 MEMBER"/>
    <property type="match status" value="1"/>
</dbReference>
<dbReference type="PROSITE" id="PS01271">
    <property type="entry name" value="NA_SULFATE"/>
    <property type="match status" value="1"/>
</dbReference>
<keyword evidence="8" id="KW-0739">Sodium transport</keyword>
<dbReference type="GO" id="GO:0015138">
    <property type="term" value="F:fumarate transmembrane transporter activity"/>
    <property type="evidence" value="ECO:0007669"/>
    <property type="project" value="Ensembl"/>
</dbReference>
<dbReference type="GO" id="GO:0071285">
    <property type="term" value="P:cellular response to lithium ion"/>
    <property type="evidence" value="ECO:0007669"/>
    <property type="project" value="Ensembl"/>
</dbReference>
<accession>A0A452U6K8</accession>
<keyword evidence="8" id="KW-0406">Ion transport</keyword>
<keyword evidence="5 10" id="KW-1133">Transmembrane helix</keyword>
<evidence type="ECO:0000256" key="1">
    <source>
        <dbReference type="ARBA" id="ARBA00004141"/>
    </source>
</evidence>
<dbReference type="GO" id="GO:0016324">
    <property type="term" value="C:apical plasma membrane"/>
    <property type="evidence" value="ECO:0007669"/>
    <property type="project" value="Ensembl"/>
</dbReference>
<name>A0A452U6K8_URSMA</name>
<dbReference type="GO" id="GO:0017153">
    <property type="term" value="F:sodium:dicarboxylate symporter activity"/>
    <property type="evidence" value="ECO:0007669"/>
    <property type="project" value="Ensembl"/>
</dbReference>
<feature type="transmembrane region" description="Helical" evidence="10">
    <location>
        <begin position="30"/>
        <end position="59"/>
    </location>
</feature>
<dbReference type="CDD" id="cd01115">
    <property type="entry name" value="SLC13_permease"/>
    <property type="match status" value="1"/>
</dbReference>
<feature type="region of interest" description="Disordered" evidence="9">
    <location>
        <begin position="160"/>
        <end position="208"/>
    </location>
</feature>
<evidence type="ECO:0000256" key="2">
    <source>
        <dbReference type="ARBA" id="ARBA00006772"/>
    </source>
</evidence>
<evidence type="ECO:0000256" key="3">
    <source>
        <dbReference type="ARBA" id="ARBA00022448"/>
    </source>
</evidence>
<dbReference type="GeneTree" id="ENSGT01030000234550"/>
<feature type="compositionally biased region" description="Basic and acidic residues" evidence="9">
    <location>
        <begin position="179"/>
        <end position="194"/>
    </location>
</feature>
<dbReference type="AlphaFoldDB" id="A0A452U6K8"/>
<feature type="transmembrane region" description="Helical" evidence="10">
    <location>
        <begin position="79"/>
        <end position="96"/>
    </location>
</feature>
<keyword evidence="7 10" id="KW-0472">Membrane</keyword>
<proteinExistence type="inferred from homology"/>
<gene>
    <name evidence="11" type="primary">SLC13A2</name>
</gene>
<evidence type="ECO:0000313" key="11">
    <source>
        <dbReference type="Ensembl" id="ENSUMAP00000016377"/>
    </source>
</evidence>
<feature type="transmembrane region" description="Helical" evidence="10">
    <location>
        <begin position="116"/>
        <end position="134"/>
    </location>
</feature>
<dbReference type="PANTHER" id="PTHR10283:SF82">
    <property type="entry name" value="SOLUTE CARRIER FAMILY 13 MEMBER 2"/>
    <property type="match status" value="1"/>
</dbReference>
<protein>
    <submittedName>
        <fullName evidence="11">Solute carrier family 13 member 2</fullName>
    </submittedName>
</protein>
<evidence type="ECO:0000256" key="7">
    <source>
        <dbReference type="ARBA" id="ARBA00023136"/>
    </source>
</evidence>
<sequence length="574" mass="62222">FWLRLGAMTLGHRPIPPTALLLPSRPQESYCAYSIILMALFWCTEALPLAVTALFPIVLYPMMGIMDASEVCVEYFKDSNILFVGGLLVAIAVEHWNLHKRIALRVLLITGGWRAWSGLMLGFMGVTAFLSMWISNTATTAMMVPIAHAVLQQLHKKPTGKDVEEGCDNPTFELQEASSQKEEPKLAEKGEARPRPAPTAPLAPKRGGGSALALGGTWGWAVTGHIVRQPASPFRLFPQNGNVVNFASWFGFAFPTMAILLLLSWLWLQILFLGFNFRKNFGFGGQAQERAQAAFRVIQTEHKRLGPMSFAEKAVSVLFVTLVVLWFTREPGFFLGWGNLAFPDEEGNSMASDATVAIFIGVILNPLALGDLSSSVWEIENPGRLKAPPALLNWKTVNEKMPWNIVILLGGGFALAKGSEVRGLSEWLGNKLTPLENVPPPAIALIVCLLVATFTECTSNVATTTLFLPILASLAQAICLHPLYVMLPCTLASSLAFMLPVATPPNAIVFSFGGLKVSDMVSSGGGLKASALLPALSFLLGGPRSSRKQPRFSELRVNPAWARGWGEDSGDVAP</sequence>